<dbReference type="Pfam" id="PF00089">
    <property type="entry name" value="Trypsin"/>
    <property type="match status" value="1"/>
</dbReference>
<dbReference type="Pfam" id="PF00530">
    <property type="entry name" value="SRCR"/>
    <property type="match status" value="1"/>
</dbReference>
<evidence type="ECO:0000256" key="8">
    <source>
        <dbReference type="ARBA" id="ARBA00036320"/>
    </source>
</evidence>
<dbReference type="Gene3D" id="4.10.400.10">
    <property type="entry name" value="Low-density Lipoprotein Receptor"/>
    <property type="match status" value="1"/>
</dbReference>
<evidence type="ECO:0000256" key="4">
    <source>
        <dbReference type="ARBA" id="ARBA00022825"/>
    </source>
</evidence>
<evidence type="ECO:0000259" key="14">
    <source>
        <dbReference type="PROSITE" id="PS51465"/>
    </source>
</evidence>
<dbReference type="Pfam" id="PF21286">
    <property type="entry name" value="CFAI_FIMAC_N"/>
    <property type="match status" value="1"/>
</dbReference>
<dbReference type="GO" id="GO:0016020">
    <property type="term" value="C:membrane"/>
    <property type="evidence" value="ECO:0007669"/>
    <property type="project" value="InterPro"/>
</dbReference>
<gene>
    <name evidence="16" type="primary">LOC105891456</name>
</gene>
<dbReference type="SMART" id="SM00202">
    <property type="entry name" value="SR"/>
    <property type="match status" value="1"/>
</dbReference>
<name>A0A6P8H1C7_CLUHA</name>
<dbReference type="SMART" id="SM00020">
    <property type="entry name" value="Tryp_SPc"/>
    <property type="match status" value="1"/>
</dbReference>
<evidence type="ECO:0000256" key="11">
    <source>
        <dbReference type="PROSITE-ProRule" id="PRU00196"/>
    </source>
</evidence>
<keyword evidence="3" id="KW-0378">Hydrolase</keyword>
<dbReference type="PROSITE" id="PS51465">
    <property type="entry name" value="KAZAL_2"/>
    <property type="match status" value="1"/>
</dbReference>
<evidence type="ECO:0000313" key="15">
    <source>
        <dbReference type="Proteomes" id="UP000515152"/>
    </source>
</evidence>
<evidence type="ECO:0000256" key="6">
    <source>
        <dbReference type="ARBA" id="ARBA00023180"/>
    </source>
</evidence>
<dbReference type="SUPFAM" id="SSF56487">
    <property type="entry name" value="SRCR-like"/>
    <property type="match status" value="1"/>
</dbReference>
<keyword evidence="5 11" id="KW-1015">Disulfide bond</keyword>
<feature type="domain" description="Kazal-like" evidence="14">
    <location>
        <begin position="156"/>
        <end position="203"/>
    </location>
</feature>
<dbReference type="GO" id="GO:0004252">
    <property type="term" value="F:serine-type endopeptidase activity"/>
    <property type="evidence" value="ECO:0007669"/>
    <property type="project" value="UniProtKB-EC"/>
</dbReference>
<dbReference type="InterPro" id="IPR018114">
    <property type="entry name" value="TRYPSIN_HIS"/>
</dbReference>
<dbReference type="EC" id="3.4.21.4" evidence="9"/>
<feature type="disulfide bond" evidence="11">
    <location>
        <begin position="283"/>
        <end position="293"/>
    </location>
</feature>
<dbReference type="InterPro" id="IPR036058">
    <property type="entry name" value="Kazal_dom_sf"/>
</dbReference>
<comment type="catalytic activity">
    <reaction evidence="8">
        <text>Preferential cleavage: Arg-|-Xaa, Lys-|-Xaa.</text>
        <dbReference type="EC" id="3.4.21.4"/>
    </reaction>
</comment>
<evidence type="ECO:0000256" key="2">
    <source>
        <dbReference type="ARBA" id="ARBA00022737"/>
    </source>
</evidence>
<dbReference type="Pfam" id="PF00057">
    <property type="entry name" value="Ldl_recept_a"/>
    <property type="match status" value="1"/>
</dbReference>
<dbReference type="SMART" id="SM00192">
    <property type="entry name" value="LDLa"/>
    <property type="match status" value="2"/>
</dbReference>
<dbReference type="SUPFAM" id="SSF50494">
    <property type="entry name" value="Trypsin-like serine proteases"/>
    <property type="match status" value="1"/>
</dbReference>
<dbReference type="InterPro" id="IPR002172">
    <property type="entry name" value="LDrepeatLR_classA_rpt"/>
</dbReference>
<feature type="domain" description="Peptidase S1" evidence="12">
    <location>
        <begin position="438"/>
        <end position="673"/>
    </location>
</feature>
<dbReference type="Gene3D" id="3.30.60.30">
    <property type="match status" value="1"/>
</dbReference>
<dbReference type="CDD" id="cd00112">
    <property type="entry name" value="LDLa"/>
    <property type="match status" value="1"/>
</dbReference>
<dbReference type="PROSITE" id="PS50068">
    <property type="entry name" value="LDLRA_2"/>
    <property type="match status" value="1"/>
</dbReference>
<dbReference type="GeneID" id="105891456"/>
<dbReference type="PROSITE" id="PS00134">
    <property type="entry name" value="TRYPSIN_HIS"/>
    <property type="match status" value="1"/>
</dbReference>
<proteinExistence type="inferred from homology"/>
<dbReference type="InterPro" id="IPR036772">
    <property type="entry name" value="SRCR-like_dom_sf"/>
</dbReference>
<dbReference type="OrthoDB" id="19606at2759"/>
<dbReference type="InterPro" id="IPR050127">
    <property type="entry name" value="Serine_Proteases_S1"/>
</dbReference>
<evidence type="ECO:0000256" key="10">
    <source>
        <dbReference type="PROSITE-ProRule" id="PRU00124"/>
    </source>
</evidence>
<dbReference type="InterPro" id="IPR048719">
    <property type="entry name" value="CFAI_KAZAL"/>
</dbReference>
<dbReference type="Gene3D" id="2.40.10.10">
    <property type="entry name" value="Trypsin-like serine proteases"/>
    <property type="match status" value="1"/>
</dbReference>
<keyword evidence="6" id="KW-0325">Glycoprotein</keyword>
<keyword evidence="15" id="KW-1185">Reference proteome</keyword>
<reference evidence="16" key="1">
    <citation type="submission" date="2025-08" db="UniProtKB">
        <authorList>
            <consortium name="RefSeq"/>
        </authorList>
    </citation>
    <scope>IDENTIFICATION</scope>
</reference>
<dbReference type="KEGG" id="char:105891456"/>
<dbReference type="InterPro" id="IPR036055">
    <property type="entry name" value="LDL_receptor-like_sf"/>
</dbReference>
<evidence type="ECO:0000256" key="9">
    <source>
        <dbReference type="ARBA" id="ARBA00038868"/>
    </source>
</evidence>
<sequence length="681" mass="74462">MCVHVCVCVCVCVCVYVSVSVFSDTKTSMKLQTGALLLVLLIQKTHLTYSYGLHAPGLEINGHPSTSISDINLNPNPHLNPNPNLNPSTNLHLVPDYSTHRHPRSAPESIPDAPTPIVLVDNYLGPEECVRRKYTHLSCKKAFCPSWMRCENGTCVCKMSFECPRHSGRGVCGLNGWRYSSHCEALADSCLTGSATFSHFGDTCSADNVFSTSLKTDKQVVEVFLPNISKNALVCAKDWDMAAANVVCRDKSGRGVITAASVSLSEVQTVDAGLPSMCVRMQCTGHEYSLAECNIYGHMKPLTPNDHVASVQCGTDDADSTCEFKCANGRCVKLDNTCDGINHCGDGSDEMCCKACRRYGSHCQSNVCIPFHAVGDGIRDCLGGEDDLIKMNFPTEPVISTPKDEIKALRDSLEVLECGVPNPSAGDSQVMKRRRKRIVGGVPTEPTQIQWQVAIQEKGQIQCGGAYLGGCWVLTAAHCISRAEPEGYVLKFSQWRRRSAQPTTDVAALEQVFIHPGYNRSTHSNDIALLRLKRLGGRTECLSSRNPAVRPVCVPWSTHQFQPGHVCTISGWGRREYGRLPDVLQWANVALLDNCQSYHTEGFHQGMMCAGDVDGRVDSCQGDTGGPLVCKDPSGVSYVWGVVGHRNRCGERGSPGLYTQVAHYYDWIRTITENAVAKYNQ</sequence>
<comment type="caution">
    <text evidence="11">Lacks conserved residue(s) required for the propagation of feature annotation.</text>
</comment>
<dbReference type="AlphaFoldDB" id="A0A6P8H1C7"/>
<dbReference type="FunFam" id="2.40.10.10:FF:000002">
    <property type="entry name" value="Transmembrane protease serine"/>
    <property type="match status" value="1"/>
</dbReference>
<keyword evidence="2" id="KW-0677">Repeat</keyword>
<dbReference type="GO" id="GO:0006508">
    <property type="term" value="P:proteolysis"/>
    <property type="evidence" value="ECO:0007669"/>
    <property type="project" value="UniProtKB-KW"/>
</dbReference>
<evidence type="ECO:0000256" key="7">
    <source>
        <dbReference type="ARBA" id="ARBA00024195"/>
    </source>
</evidence>
<dbReference type="SUPFAM" id="SSF57424">
    <property type="entry name" value="LDL receptor-like module"/>
    <property type="match status" value="2"/>
</dbReference>
<feature type="disulfide bond" evidence="10">
    <location>
        <begin position="326"/>
        <end position="344"/>
    </location>
</feature>
<feature type="disulfide bond" evidence="10">
    <location>
        <begin position="338"/>
        <end position="353"/>
    </location>
</feature>
<keyword evidence="1" id="KW-0645">Protease</keyword>
<evidence type="ECO:0000313" key="16">
    <source>
        <dbReference type="RefSeq" id="XP_031440935.2"/>
    </source>
</evidence>
<dbReference type="InterPro" id="IPR001190">
    <property type="entry name" value="SRCR"/>
</dbReference>
<dbReference type="InterPro" id="IPR043504">
    <property type="entry name" value="Peptidase_S1_PA_chymotrypsin"/>
</dbReference>
<evidence type="ECO:0000256" key="1">
    <source>
        <dbReference type="ARBA" id="ARBA00022670"/>
    </source>
</evidence>
<dbReference type="CDD" id="cd00190">
    <property type="entry name" value="Tryp_SPc"/>
    <property type="match status" value="1"/>
</dbReference>
<dbReference type="FunFam" id="2.40.10.10:FF:000068">
    <property type="entry name" value="transmembrane protease serine 2"/>
    <property type="match status" value="1"/>
</dbReference>
<protein>
    <recommendedName>
        <fullName evidence="9">trypsin</fullName>
        <ecNumber evidence="9">3.4.21.4</ecNumber>
    </recommendedName>
</protein>
<accession>A0A6P8H1C7</accession>
<dbReference type="InterPro" id="IPR001254">
    <property type="entry name" value="Trypsin_dom"/>
</dbReference>
<dbReference type="RefSeq" id="XP_031440935.2">
    <property type="nucleotide sequence ID" value="XM_031585075.2"/>
</dbReference>
<dbReference type="GO" id="GO:0005615">
    <property type="term" value="C:extracellular space"/>
    <property type="evidence" value="ECO:0007669"/>
    <property type="project" value="TreeGrafter"/>
</dbReference>
<dbReference type="Gene3D" id="3.10.250.10">
    <property type="entry name" value="SRCR-like domain"/>
    <property type="match status" value="1"/>
</dbReference>
<dbReference type="Pfam" id="PF21287">
    <property type="entry name" value="Kazal_CFAI"/>
    <property type="match status" value="1"/>
</dbReference>
<dbReference type="PRINTS" id="PR00722">
    <property type="entry name" value="CHYMOTRYPSIN"/>
</dbReference>
<dbReference type="InterPro" id="IPR009003">
    <property type="entry name" value="Peptidase_S1_PA"/>
</dbReference>
<dbReference type="InterPro" id="IPR002350">
    <property type="entry name" value="Kazal_dom"/>
</dbReference>
<dbReference type="InterPro" id="IPR003884">
    <property type="entry name" value="FacI_MAC"/>
</dbReference>
<dbReference type="Proteomes" id="UP000515152">
    <property type="component" value="Chromosome 18"/>
</dbReference>
<evidence type="ECO:0000259" key="12">
    <source>
        <dbReference type="PROSITE" id="PS50240"/>
    </source>
</evidence>
<evidence type="ECO:0000256" key="5">
    <source>
        <dbReference type="ARBA" id="ARBA00023157"/>
    </source>
</evidence>
<keyword evidence="4" id="KW-0720">Serine protease</keyword>
<dbReference type="InterPro" id="IPR048722">
    <property type="entry name" value="CFAI_FIMAC_N"/>
</dbReference>
<dbReference type="SUPFAM" id="SSF100895">
    <property type="entry name" value="Kazal-type serine protease inhibitors"/>
    <property type="match status" value="1"/>
</dbReference>
<organism evidence="15 16">
    <name type="scientific">Clupea harengus</name>
    <name type="common">Atlantic herring</name>
    <dbReference type="NCBI Taxonomy" id="7950"/>
    <lineage>
        <taxon>Eukaryota</taxon>
        <taxon>Metazoa</taxon>
        <taxon>Chordata</taxon>
        <taxon>Craniata</taxon>
        <taxon>Vertebrata</taxon>
        <taxon>Euteleostomi</taxon>
        <taxon>Actinopterygii</taxon>
        <taxon>Neopterygii</taxon>
        <taxon>Teleostei</taxon>
        <taxon>Clupei</taxon>
        <taxon>Clupeiformes</taxon>
        <taxon>Clupeoidei</taxon>
        <taxon>Clupeidae</taxon>
        <taxon>Clupea</taxon>
    </lineage>
</organism>
<feature type="domain" description="SRCR" evidence="13">
    <location>
        <begin position="221"/>
        <end position="314"/>
    </location>
</feature>
<evidence type="ECO:0000256" key="3">
    <source>
        <dbReference type="ARBA" id="ARBA00022801"/>
    </source>
</evidence>
<comment type="similarity">
    <text evidence="7">Belongs to the peptidase S1 family. CLIP subfamily.</text>
</comment>
<dbReference type="InterPro" id="IPR001314">
    <property type="entry name" value="Peptidase_S1A"/>
</dbReference>
<evidence type="ECO:0000259" key="13">
    <source>
        <dbReference type="PROSITE" id="PS50287"/>
    </source>
</evidence>
<dbReference type="SMART" id="SM00057">
    <property type="entry name" value="FIMAC"/>
    <property type="match status" value="1"/>
</dbReference>
<dbReference type="PROSITE" id="PS50287">
    <property type="entry name" value="SRCR_2"/>
    <property type="match status" value="1"/>
</dbReference>
<dbReference type="PROSITE" id="PS50240">
    <property type="entry name" value="TRYPSIN_DOM"/>
    <property type="match status" value="1"/>
</dbReference>
<dbReference type="PANTHER" id="PTHR24264:SF83">
    <property type="entry name" value="COMPLEMENT FACTOR I"/>
    <property type="match status" value="1"/>
</dbReference>
<dbReference type="PANTHER" id="PTHR24264">
    <property type="entry name" value="TRYPSIN-RELATED"/>
    <property type="match status" value="1"/>
</dbReference>